<dbReference type="EMBL" id="JAQIIO010000001">
    <property type="protein sequence ID" value="MDA5093100.1"/>
    <property type="molecule type" value="Genomic_DNA"/>
</dbReference>
<dbReference type="InterPro" id="IPR012495">
    <property type="entry name" value="TadE-like_dom"/>
</dbReference>
<sequence length="196" mass="20392">MMEGIIVLPVVILVFAVMIEFGFAVFQWNQTVKALQLGARVAVVSDPLVDTTSAQWTALTNPGTAVPGDPFPDSTVSASCGAGTGVACQSAELNRLIYGVAADGSIDTVCAPGLGLMPGMCDFNTKLRPEHVWVSYQRSGLGYVGRPLGPVLTVTVGTNGLGFELPFLGALGVFNFMSIPAHPVTVTSEDLSSTSL</sequence>
<dbReference type="Proteomes" id="UP001528040">
    <property type="component" value="Unassembled WGS sequence"/>
</dbReference>
<evidence type="ECO:0000259" key="2">
    <source>
        <dbReference type="Pfam" id="PF07811"/>
    </source>
</evidence>
<evidence type="ECO:0000256" key="1">
    <source>
        <dbReference type="SAM" id="Phobius"/>
    </source>
</evidence>
<evidence type="ECO:0000313" key="4">
    <source>
        <dbReference type="Proteomes" id="UP001528040"/>
    </source>
</evidence>
<protein>
    <submittedName>
        <fullName evidence="3">Pilus assembly protein</fullName>
    </submittedName>
</protein>
<keyword evidence="4" id="KW-1185">Reference proteome</keyword>
<name>A0ABT4VZD8_9RHOB</name>
<keyword evidence="1" id="KW-0472">Membrane</keyword>
<organism evidence="3 4">
    <name type="scientific">Aliiroseovarius salicola</name>
    <dbReference type="NCBI Taxonomy" id="3009082"/>
    <lineage>
        <taxon>Bacteria</taxon>
        <taxon>Pseudomonadati</taxon>
        <taxon>Pseudomonadota</taxon>
        <taxon>Alphaproteobacteria</taxon>
        <taxon>Rhodobacterales</taxon>
        <taxon>Paracoccaceae</taxon>
        <taxon>Aliiroseovarius</taxon>
    </lineage>
</organism>
<evidence type="ECO:0000313" key="3">
    <source>
        <dbReference type="EMBL" id="MDA5093100.1"/>
    </source>
</evidence>
<reference evidence="3 4" key="1">
    <citation type="submission" date="2023-01" db="EMBL/GenBank/DDBJ databases">
        <authorList>
            <person name="Yoon J.-W."/>
        </authorList>
    </citation>
    <scope>NUCLEOTIDE SEQUENCE [LARGE SCALE GENOMIC DNA]</scope>
    <source>
        <strain evidence="3 4">KMU-50</strain>
    </source>
</reference>
<accession>A0ABT4VZD8</accession>
<dbReference type="RefSeq" id="WP_271052707.1">
    <property type="nucleotide sequence ID" value="NZ_JAQIIO010000001.1"/>
</dbReference>
<keyword evidence="1" id="KW-0812">Transmembrane</keyword>
<gene>
    <name evidence="3" type="ORF">O2N63_03275</name>
</gene>
<dbReference type="Pfam" id="PF07811">
    <property type="entry name" value="TadE"/>
    <property type="match status" value="1"/>
</dbReference>
<proteinExistence type="predicted"/>
<keyword evidence="1" id="KW-1133">Transmembrane helix</keyword>
<comment type="caution">
    <text evidence="3">The sequence shown here is derived from an EMBL/GenBank/DDBJ whole genome shotgun (WGS) entry which is preliminary data.</text>
</comment>
<feature type="domain" description="TadE-like" evidence="2">
    <location>
        <begin position="5"/>
        <end position="40"/>
    </location>
</feature>
<feature type="transmembrane region" description="Helical" evidence="1">
    <location>
        <begin position="6"/>
        <end position="26"/>
    </location>
</feature>